<gene>
    <name evidence="6" type="ORF">J0911_08865</name>
</gene>
<keyword evidence="7" id="KW-1185">Reference proteome</keyword>
<keyword evidence="2 3" id="KW-0067">ATP-binding</keyword>
<dbReference type="Proteomes" id="UP000664617">
    <property type="component" value="Unassembled WGS sequence"/>
</dbReference>
<reference evidence="7" key="1">
    <citation type="submission" date="2023-07" db="EMBL/GenBank/DDBJ databases">
        <title>Myceligenerans salitolerans sp. nov., a halotolerant actinomycete isolated from a salt lake in Xinjiang, China.</title>
        <authorList>
            <person name="Guan T."/>
        </authorList>
    </citation>
    <scope>NUCLEOTIDE SEQUENCE [LARGE SCALE GENOMIC DNA]</scope>
    <source>
        <strain evidence="7">XHU 5031</strain>
    </source>
</reference>
<feature type="domain" description="FtsK" evidence="5">
    <location>
        <begin position="480"/>
        <end position="664"/>
    </location>
</feature>
<dbReference type="InterPro" id="IPR050206">
    <property type="entry name" value="FtsK/SpoIIIE/SftA"/>
</dbReference>
<feature type="region of interest" description="Disordered" evidence="4">
    <location>
        <begin position="695"/>
        <end position="741"/>
    </location>
</feature>
<accession>A0ABS3I811</accession>
<evidence type="ECO:0000313" key="6">
    <source>
        <dbReference type="EMBL" id="MBO0609141.1"/>
    </source>
</evidence>
<feature type="compositionally biased region" description="Polar residues" evidence="4">
    <location>
        <begin position="726"/>
        <end position="735"/>
    </location>
</feature>
<sequence>MTVRVTVHPGEDVELSDGVSPATFREPLAALLRRPELLRGALLADGASVPEDGRAGERPLLPGATLAAGRPVPAPGPAAAAVLRASWMLTRTEGAAAGVLLPVTGGLVRDVRRLIDRSGHGMRRRHGLRLRRGGAGRVLAPPRSSADVTWLLSLLPVLASVGVAVVLRQPVFALFALLGLAAVLPQVLRRRSAPAGTAGALAGKAYRAGPDALLAFAVAAHQASPGTWRAARSAWSKAGPRPGWPGGMWDELLGDGSVAVVGAPDPARAVARAVVADLLVHGRPVLVLGATHHWAWCRWLAADHAMLPAEPDAALAGRAPRLTGTGLTGPGLSGTETDDLPVGPVLVVDHGSPDDHATARRAVARGAVAVVLGAVAGCRTVITVRDRHIHVTGPEGGRRTLPLVGVTTQWAEHYARLLAGARHLGRTPATLSGAARPTDAVSNLPDDVPLGGLHDLDGVAAGVTGHRGGSWAVPLGRTTTGTVTWDLVADGPHLLVAGTTGSGKSELLRALVLGLALQHPPDRLMLGLVDFKGGAGLGPLTDLPHVVGHVTDLDPVLAARALEGIHAELRRRKTVLADHGVADIAALAAGTMPRLVVVVDEFRALADELPGLLPDLARIAAQGRSLGVHLVLATQRPAGAVSNDVRANVTARLALRVTDPLESRDVVDCPDAASLPVARPGRAILRIGSSSPVALQCAHTGPGETTAPVRRATPWGRSRDERADRASTTMSPSGTRRSRAEPLGPTHLVAAIRTAYGGPAAHAPLWQPPLPERVTHAELASAEHRPAPGLLLALGDLPGQQRRTAIRWDPADGNLAVLGRARSGRSTALAALAHGARMSGMRVGTVTPGSPSAPEADLLLVDDLEAVRSVRPGWEPPSGVPVAVSTRHPGVVHSLGVGPRLVMLSRDRADDVALGAPATVAGSGGVPGRAVWCGPTGPVLCQVVLDPALT</sequence>
<dbReference type="InterPro" id="IPR027417">
    <property type="entry name" value="P-loop_NTPase"/>
</dbReference>
<protein>
    <recommendedName>
        <fullName evidence="5">FtsK domain-containing protein</fullName>
    </recommendedName>
</protein>
<evidence type="ECO:0000256" key="2">
    <source>
        <dbReference type="ARBA" id="ARBA00022840"/>
    </source>
</evidence>
<dbReference type="PANTHER" id="PTHR22683">
    <property type="entry name" value="SPORULATION PROTEIN RELATED"/>
    <property type="match status" value="1"/>
</dbReference>
<dbReference type="SMART" id="SM00382">
    <property type="entry name" value="AAA"/>
    <property type="match status" value="1"/>
</dbReference>
<dbReference type="Gene3D" id="3.40.50.300">
    <property type="entry name" value="P-loop containing nucleotide triphosphate hydrolases"/>
    <property type="match status" value="2"/>
</dbReference>
<keyword evidence="1 3" id="KW-0547">Nucleotide-binding</keyword>
<proteinExistence type="predicted"/>
<comment type="caution">
    <text evidence="6">The sequence shown here is derived from an EMBL/GenBank/DDBJ whole genome shotgun (WGS) entry which is preliminary data.</text>
</comment>
<name>A0ABS3I811_9MICO</name>
<organism evidence="6 7">
    <name type="scientific">Myceligenerans salitolerans</name>
    <dbReference type="NCBI Taxonomy" id="1230528"/>
    <lineage>
        <taxon>Bacteria</taxon>
        <taxon>Bacillati</taxon>
        <taxon>Actinomycetota</taxon>
        <taxon>Actinomycetes</taxon>
        <taxon>Micrococcales</taxon>
        <taxon>Promicromonosporaceae</taxon>
        <taxon>Myceligenerans</taxon>
    </lineage>
</organism>
<evidence type="ECO:0000256" key="3">
    <source>
        <dbReference type="PROSITE-ProRule" id="PRU00289"/>
    </source>
</evidence>
<dbReference type="Pfam" id="PF01580">
    <property type="entry name" value="FtsK_SpoIIIE"/>
    <property type="match status" value="1"/>
</dbReference>
<dbReference type="PANTHER" id="PTHR22683:SF1">
    <property type="entry name" value="TYPE VII SECRETION SYSTEM PROTEIN ESSC"/>
    <property type="match status" value="1"/>
</dbReference>
<feature type="binding site" evidence="3">
    <location>
        <begin position="498"/>
        <end position="505"/>
    </location>
    <ligand>
        <name>ATP</name>
        <dbReference type="ChEBI" id="CHEBI:30616"/>
    </ligand>
</feature>
<dbReference type="RefSeq" id="WP_207275107.1">
    <property type="nucleotide sequence ID" value="NZ_JAFMPK010000035.1"/>
</dbReference>
<evidence type="ECO:0000313" key="7">
    <source>
        <dbReference type="Proteomes" id="UP000664617"/>
    </source>
</evidence>
<evidence type="ECO:0000259" key="5">
    <source>
        <dbReference type="PROSITE" id="PS50901"/>
    </source>
</evidence>
<dbReference type="EMBL" id="JAFMPK010000035">
    <property type="protein sequence ID" value="MBO0609141.1"/>
    <property type="molecule type" value="Genomic_DNA"/>
</dbReference>
<dbReference type="CDD" id="cd01127">
    <property type="entry name" value="TrwB_TraG_TraD_VirD4"/>
    <property type="match status" value="1"/>
</dbReference>
<dbReference type="SUPFAM" id="SSF52540">
    <property type="entry name" value="P-loop containing nucleoside triphosphate hydrolases"/>
    <property type="match status" value="1"/>
</dbReference>
<dbReference type="PROSITE" id="PS50901">
    <property type="entry name" value="FTSK"/>
    <property type="match status" value="1"/>
</dbReference>
<evidence type="ECO:0000256" key="4">
    <source>
        <dbReference type="SAM" id="MobiDB-lite"/>
    </source>
</evidence>
<dbReference type="InterPro" id="IPR003593">
    <property type="entry name" value="AAA+_ATPase"/>
</dbReference>
<dbReference type="InterPro" id="IPR002543">
    <property type="entry name" value="FtsK_dom"/>
</dbReference>
<evidence type="ECO:0000256" key="1">
    <source>
        <dbReference type="ARBA" id="ARBA00022741"/>
    </source>
</evidence>